<sequence>MELRLVIQTRTRTIPGPAQTERTTWTGKLARGGNRLEIQNPVGTVPVIRLEVSVRFQLDLTEAVD</sequence>
<protein>
    <submittedName>
        <fullName evidence="1">Uncharacterized protein</fullName>
    </submittedName>
</protein>
<organism evidence="1 2">
    <name type="scientific">Malus baccata</name>
    <name type="common">Siberian crab apple</name>
    <name type="synonym">Pyrus baccata</name>
    <dbReference type="NCBI Taxonomy" id="106549"/>
    <lineage>
        <taxon>Eukaryota</taxon>
        <taxon>Viridiplantae</taxon>
        <taxon>Streptophyta</taxon>
        <taxon>Embryophyta</taxon>
        <taxon>Tracheophyta</taxon>
        <taxon>Spermatophyta</taxon>
        <taxon>Magnoliopsida</taxon>
        <taxon>eudicotyledons</taxon>
        <taxon>Gunneridae</taxon>
        <taxon>Pentapetalae</taxon>
        <taxon>rosids</taxon>
        <taxon>fabids</taxon>
        <taxon>Rosales</taxon>
        <taxon>Rosaceae</taxon>
        <taxon>Amygdaloideae</taxon>
        <taxon>Maleae</taxon>
        <taxon>Malus</taxon>
    </lineage>
</organism>
<dbReference type="AlphaFoldDB" id="A0A540MZT3"/>
<dbReference type="EMBL" id="VIEB01000142">
    <property type="protein sequence ID" value="TQE04317.1"/>
    <property type="molecule type" value="Genomic_DNA"/>
</dbReference>
<accession>A0A540MZT3</accession>
<keyword evidence="2" id="KW-1185">Reference proteome</keyword>
<proteinExistence type="predicted"/>
<name>A0A540MZT3_MALBA</name>
<gene>
    <name evidence="1" type="ORF">C1H46_010102</name>
</gene>
<evidence type="ECO:0000313" key="2">
    <source>
        <dbReference type="Proteomes" id="UP000315295"/>
    </source>
</evidence>
<comment type="caution">
    <text evidence="1">The sequence shown here is derived from an EMBL/GenBank/DDBJ whole genome shotgun (WGS) entry which is preliminary data.</text>
</comment>
<dbReference type="Proteomes" id="UP000315295">
    <property type="component" value="Unassembled WGS sequence"/>
</dbReference>
<reference evidence="1 2" key="1">
    <citation type="journal article" date="2019" name="G3 (Bethesda)">
        <title>Sequencing of a Wild Apple (Malus baccata) Genome Unravels the Differences Between Cultivated and Wild Apple Species Regarding Disease Resistance and Cold Tolerance.</title>
        <authorList>
            <person name="Chen X."/>
        </authorList>
    </citation>
    <scope>NUCLEOTIDE SEQUENCE [LARGE SCALE GENOMIC DNA]</scope>
    <source>
        <strain evidence="2">cv. Shandingzi</strain>
        <tissue evidence="1">Leaves</tissue>
    </source>
</reference>
<evidence type="ECO:0000313" key="1">
    <source>
        <dbReference type="EMBL" id="TQE04317.1"/>
    </source>
</evidence>